<gene>
    <name evidence="5" type="ORF">EZS27_025066</name>
</gene>
<evidence type="ECO:0000256" key="3">
    <source>
        <dbReference type="ARBA" id="ARBA00022691"/>
    </source>
</evidence>
<dbReference type="PIRSF" id="PIRSF004505">
    <property type="entry name" value="MT_bac"/>
    <property type="match status" value="1"/>
</dbReference>
<dbReference type="NCBIfam" id="NF000990">
    <property type="entry name" value="PRK00103.2-4"/>
    <property type="match status" value="1"/>
</dbReference>
<evidence type="ECO:0000256" key="2">
    <source>
        <dbReference type="ARBA" id="ARBA00022679"/>
    </source>
</evidence>
<keyword evidence="2 5" id="KW-0808">Transferase</keyword>
<dbReference type="GO" id="GO:0006364">
    <property type="term" value="P:rRNA processing"/>
    <property type="evidence" value="ECO:0007669"/>
    <property type="project" value="InterPro"/>
</dbReference>
<accession>A0A5J4QVA8</accession>
<dbReference type="CDD" id="cd18081">
    <property type="entry name" value="RlmH-like"/>
    <property type="match status" value="1"/>
</dbReference>
<evidence type="ECO:0000256" key="4">
    <source>
        <dbReference type="ARBA" id="ARBA00038303"/>
    </source>
</evidence>
<comment type="similarity">
    <text evidence="4">Belongs to the RNA methyltransferase RlmH family.</text>
</comment>
<dbReference type="EMBL" id="SNRY01002299">
    <property type="protein sequence ID" value="KAA6325756.1"/>
    <property type="molecule type" value="Genomic_DNA"/>
</dbReference>
<dbReference type="InterPro" id="IPR029028">
    <property type="entry name" value="Alpha/beta_knot_MTases"/>
</dbReference>
<dbReference type="HAMAP" id="MF_00658">
    <property type="entry name" value="23SrRNA_methyltr_H"/>
    <property type="match status" value="1"/>
</dbReference>
<evidence type="ECO:0000256" key="1">
    <source>
        <dbReference type="ARBA" id="ARBA00022603"/>
    </source>
</evidence>
<name>A0A5J4QVA8_9ZZZZ</name>
<dbReference type="Pfam" id="PF02590">
    <property type="entry name" value="SPOUT_MTase"/>
    <property type="match status" value="1"/>
</dbReference>
<dbReference type="GO" id="GO:0032259">
    <property type="term" value="P:methylation"/>
    <property type="evidence" value="ECO:0007669"/>
    <property type="project" value="UniProtKB-KW"/>
</dbReference>
<dbReference type="AlphaFoldDB" id="A0A5J4QVA8"/>
<dbReference type="PANTHER" id="PTHR33603:SF1">
    <property type="entry name" value="RIBOSOMAL RNA LARGE SUBUNIT METHYLTRANSFERASE H"/>
    <property type="match status" value="1"/>
</dbReference>
<evidence type="ECO:0000313" key="5">
    <source>
        <dbReference type="EMBL" id="KAA6325756.1"/>
    </source>
</evidence>
<dbReference type="GO" id="GO:0008168">
    <property type="term" value="F:methyltransferase activity"/>
    <property type="evidence" value="ECO:0007669"/>
    <property type="project" value="UniProtKB-KW"/>
</dbReference>
<proteinExistence type="inferred from homology"/>
<keyword evidence="1 5" id="KW-0489">Methyltransferase</keyword>
<reference evidence="5" key="1">
    <citation type="submission" date="2019-03" db="EMBL/GenBank/DDBJ databases">
        <title>Single cell metagenomics reveals metabolic interactions within the superorganism composed of flagellate Streblomastix strix and complex community of Bacteroidetes bacteria on its surface.</title>
        <authorList>
            <person name="Treitli S.C."/>
            <person name="Kolisko M."/>
            <person name="Husnik F."/>
            <person name="Keeling P."/>
            <person name="Hampl V."/>
        </authorList>
    </citation>
    <scope>NUCLEOTIDE SEQUENCE</scope>
    <source>
        <strain evidence="5">STM</strain>
    </source>
</reference>
<sequence>MRTGNHIDMKTILLAVGRTIEQHYLTAVDDYVQRTKHFISFDLEVIPDLKNTKNLSQDQQKEKEGERILKAFLPGDVIVLLDEYGKEYRSLDFACWMEKKMINVSKRLVFVIGGPYGFSQKVYQTAHEKISLSQMTFSHQMVRLVFVEQLYRAMTILNSGPYHHE</sequence>
<organism evidence="5">
    <name type="scientific">termite gut metagenome</name>
    <dbReference type="NCBI Taxonomy" id="433724"/>
    <lineage>
        <taxon>unclassified sequences</taxon>
        <taxon>metagenomes</taxon>
        <taxon>organismal metagenomes</taxon>
    </lineage>
</organism>
<protein>
    <submittedName>
        <fullName evidence="5">Ribosomal RNA large subunit methyltransferase H</fullName>
        <ecNumber evidence="5">2.1.1.177</ecNumber>
    </submittedName>
</protein>
<keyword evidence="3" id="KW-0949">S-adenosyl-L-methionine</keyword>
<dbReference type="Gene3D" id="3.40.1280.10">
    <property type="match status" value="1"/>
</dbReference>
<dbReference type="EC" id="2.1.1.177" evidence="5"/>
<dbReference type="InterPro" id="IPR029026">
    <property type="entry name" value="tRNA_m1G_MTases_N"/>
</dbReference>
<dbReference type="PANTHER" id="PTHR33603">
    <property type="entry name" value="METHYLTRANSFERASE"/>
    <property type="match status" value="1"/>
</dbReference>
<comment type="caution">
    <text evidence="5">The sequence shown here is derived from an EMBL/GenBank/DDBJ whole genome shotgun (WGS) entry which is preliminary data.</text>
</comment>
<dbReference type="InterPro" id="IPR003742">
    <property type="entry name" value="RlmH-like"/>
</dbReference>
<dbReference type="SUPFAM" id="SSF75217">
    <property type="entry name" value="alpha/beta knot"/>
    <property type="match status" value="1"/>
</dbReference>